<evidence type="ECO:0000313" key="1">
    <source>
        <dbReference type="EMBL" id="HDM90156.1"/>
    </source>
</evidence>
<accession>A0A7C0X977</accession>
<dbReference type="EMBL" id="DRBW01000116">
    <property type="protein sequence ID" value="HDM90156.1"/>
    <property type="molecule type" value="Genomic_DNA"/>
</dbReference>
<organism evidence="1">
    <name type="scientific">candidate division WOR-3 bacterium</name>
    <dbReference type="NCBI Taxonomy" id="2052148"/>
    <lineage>
        <taxon>Bacteria</taxon>
        <taxon>Bacteria division WOR-3</taxon>
    </lineage>
</organism>
<name>A0A7C0X977_UNCW3</name>
<protein>
    <submittedName>
        <fullName evidence="1">Uncharacterized protein</fullName>
    </submittedName>
</protein>
<gene>
    <name evidence="1" type="ORF">ENG67_02980</name>
</gene>
<dbReference type="Proteomes" id="UP000885931">
    <property type="component" value="Unassembled WGS sequence"/>
</dbReference>
<feature type="non-terminal residue" evidence="1">
    <location>
        <position position="294"/>
    </location>
</feature>
<dbReference type="AlphaFoldDB" id="A0A7C0X977"/>
<comment type="caution">
    <text evidence="1">The sequence shown here is derived from an EMBL/GenBank/DDBJ whole genome shotgun (WGS) entry which is preliminary data.</text>
</comment>
<sequence>MDLDLVRQRAEKLLNELDREFYLAGSGQKDQVDIGEIYEKYSDLADRKLLDEVREMLEAAKGEERKRLSYLYEFLVLNYLGHSTRKRDEEFLNREASLKVKTPEGEEVSFRYAEVLLLNEDVRDRRDAIDSAREKALAEELNPILEARFRELNDSMRELGFSNCVELVESLSGIDLVPLRDRLGGFLAETEELYHRNLKEYLLSKDIPLDDAKRHDLRYLMRGRGFDSYFSGDRLIEITKRYLSAMGIDMYAGGNVRYDLEEREKKSPRAFCSPIRVPDEVVLVIMPKGGAEDD</sequence>
<dbReference type="Gene3D" id="1.10.1370.30">
    <property type="match status" value="1"/>
</dbReference>
<reference evidence="1" key="1">
    <citation type="journal article" date="2020" name="mSystems">
        <title>Genome- and Community-Level Interaction Insights into Carbon Utilization and Element Cycling Functions of Hydrothermarchaeota in Hydrothermal Sediment.</title>
        <authorList>
            <person name="Zhou Z."/>
            <person name="Liu Y."/>
            <person name="Xu W."/>
            <person name="Pan J."/>
            <person name="Luo Z.H."/>
            <person name="Li M."/>
        </authorList>
    </citation>
    <scope>NUCLEOTIDE SEQUENCE [LARGE SCALE GENOMIC DNA]</scope>
    <source>
        <strain evidence="1">HyVt-237</strain>
    </source>
</reference>
<proteinExistence type="predicted"/>
<dbReference type="SUPFAM" id="SSF55486">
    <property type="entry name" value="Metalloproteases ('zincins'), catalytic domain"/>
    <property type="match status" value="1"/>
</dbReference>